<dbReference type="EMBL" id="CP021744">
    <property type="protein sequence ID" value="ARZ70220.1"/>
    <property type="molecule type" value="Genomic_DNA"/>
</dbReference>
<dbReference type="AlphaFoldDB" id="A0A1Z2L7G3"/>
<proteinExistence type="predicted"/>
<name>A0A1Z2L7G3_9ACTN</name>
<evidence type="ECO:0000313" key="2">
    <source>
        <dbReference type="Proteomes" id="UP000195755"/>
    </source>
</evidence>
<sequence length="33" mass="3627">MLIRAFRMAAASVSVLDIMRYGLLLLSCRGEGL</sequence>
<organism evidence="1 2">
    <name type="scientific">Streptomyces albireticuli</name>
    <dbReference type="NCBI Taxonomy" id="1940"/>
    <lineage>
        <taxon>Bacteria</taxon>
        <taxon>Bacillati</taxon>
        <taxon>Actinomycetota</taxon>
        <taxon>Actinomycetes</taxon>
        <taxon>Kitasatosporales</taxon>
        <taxon>Streptomycetaceae</taxon>
        <taxon>Streptomyces</taxon>
    </lineage>
</organism>
<accession>A0A1Z2L7G3</accession>
<reference evidence="1 2" key="1">
    <citation type="submission" date="2017-06" db="EMBL/GenBank/DDBJ databases">
        <title>Streptomyces albireticuli Genome sequencing and assembly.</title>
        <authorList>
            <person name="Wang Y."/>
            <person name="Du B."/>
            <person name="Ding Y."/>
            <person name="Liu H."/>
            <person name="Hou Q."/>
            <person name="Liu K."/>
            <person name="Yao L."/>
            <person name="Wang C."/>
        </authorList>
    </citation>
    <scope>NUCLEOTIDE SEQUENCE [LARGE SCALE GENOMIC DNA]</scope>
    <source>
        <strain evidence="1 2">MDJK11</strain>
    </source>
</reference>
<gene>
    <name evidence="1" type="ORF">SMD11_4623</name>
</gene>
<protein>
    <submittedName>
        <fullName evidence="1">Uncharacterized protein</fullName>
    </submittedName>
</protein>
<dbReference type="KEGG" id="salj:SMD11_4623"/>
<evidence type="ECO:0000313" key="1">
    <source>
        <dbReference type="EMBL" id="ARZ70220.1"/>
    </source>
</evidence>
<dbReference type="Proteomes" id="UP000195755">
    <property type="component" value="Chromosome"/>
</dbReference>